<keyword evidence="3" id="KW-1185">Reference proteome</keyword>
<feature type="compositionally biased region" description="Polar residues" evidence="1">
    <location>
        <begin position="1"/>
        <end position="17"/>
    </location>
</feature>
<dbReference type="Proteomes" id="UP000655588">
    <property type="component" value="Unassembled WGS sequence"/>
</dbReference>
<name>A0A833S429_9HYME</name>
<sequence length="117" mass="13574">MISDKSCPNHNQKMQQNSRKDHHFRAEKETETIAKDPITRAHVASRVLRQAFPQGFSFASSFDDQNDFESVILRQFINLAYTPVYKSLNEIKSGKILSLFSQTFTVAAPWYSLQKRY</sequence>
<accession>A0A833S429</accession>
<reference evidence="2" key="1">
    <citation type="submission" date="2019-11" db="EMBL/GenBank/DDBJ databases">
        <title>The nuclear and mitochondrial genomes of Frieseomelitta varia - a highly eusocial stingless bee (Meliponini) with a permanently sterile worker caste.</title>
        <authorList>
            <person name="Freitas F.C.P."/>
            <person name="Lourenco A.P."/>
            <person name="Nunes F.M.F."/>
            <person name="Paschoal A.R."/>
            <person name="Abreu F.C.P."/>
            <person name="Barbin F.O."/>
            <person name="Bataglia L."/>
            <person name="Cardoso-Junior C.A.M."/>
            <person name="Cervoni M.S."/>
            <person name="Silva S.R."/>
            <person name="Dalarmi F."/>
            <person name="Del Lama M.A."/>
            <person name="Depintor T.S."/>
            <person name="Ferreira K.M."/>
            <person name="Goria P.S."/>
            <person name="Jaskot M.C."/>
            <person name="Lago D.C."/>
            <person name="Luna-Lucena D."/>
            <person name="Moda L.M."/>
            <person name="Nascimento L."/>
            <person name="Pedrino M."/>
            <person name="Rabico F.O."/>
            <person name="Sanches F.C."/>
            <person name="Santos D.E."/>
            <person name="Santos C.G."/>
            <person name="Vieira J."/>
            <person name="Lopes T.F."/>
            <person name="Barchuk A.R."/>
            <person name="Hartfelder K."/>
            <person name="Simoes Z.L.P."/>
            <person name="Bitondi M.M.G."/>
            <person name="Pinheiro D.G."/>
        </authorList>
    </citation>
    <scope>NUCLEOTIDE SEQUENCE</scope>
    <source>
        <strain evidence="2">USP_RPSP 00005682</strain>
        <tissue evidence="2">Whole individual</tissue>
    </source>
</reference>
<organism evidence="2 3">
    <name type="scientific">Frieseomelitta varia</name>
    <dbReference type="NCBI Taxonomy" id="561572"/>
    <lineage>
        <taxon>Eukaryota</taxon>
        <taxon>Metazoa</taxon>
        <taxon>Ecdysozoa</taxon>
        <taxon>Arthropoda</taxon>
        <taxon>Hexapoda</taxon>
        <taxon>Insecta</taxon>
        <taxon>Pterygota</taxon>
        <taxon>Neoptera</taxon>
        <taxon>Endopterygota</taxon>
        <taxon>Hymenoptera</taxon>
        <taxon>Apocrita</taxon>
        <taxon>Aculeata</taxon>
        <taxon>Apoidea</taxon>
        <taxon>Anthophila</taxon>
        <taxon>Apidae</taxon>
        <taxon>Frieseomelitta</taxon>
    </lineage>
</organism>
<evidence type="ECO:0000313" key="3">
    <source>
        <dbReference type="Proteomes" id="UP000655588"/>
    </source>
</evidence>
<evidence type="ECO:0000313" key="2">
    <source>
        <dbReference type="EMBL" id="KAF3426291.1"/>
    </source>
</evidence>
<gene>
    <name evidence="2" type="ORF">E2986_13344</name>
</gene>
<dbReference type="AlphaFoldDB" id="A0A833S429"/>
<feature type="region of interest" description="Disordered" evidence="1">
    <location>
        <begin position="1"/>
        <end position="31"/>
    </location>
</feature>
<evidence type="ECO:0000256" key="1">
    <source>
        <dbReference type="SAM" id="MobiDB-lite"/>
    </source>
</evidence>
<proteinExistence type="predicted"/>
<dbReference type="EMBL" id="WNWW01000331">
    <property type="protein sequence ID" value="KAF3426291.1"/>
    <property type="molecule type" value="Genomic_DNA"/>
</dbReference>
<comment type="caution">
    <text evidence="2">The sequence shown here is derived from an EMBL/GenBank/DDBJ whole genome shotgun (WGS) entry which is preliminary data.</text>
</comment>
<protein>
    <submittedName>
        <fullName evidence="2">Uncharacterized protein</fullName>
    </submittedName>
</protein>